<evidence type="ECO:0000256" key="8">
    <source>
        <dbReference type="SAM" id="MobiDB-lite"/>
    </source>
</evidence>
<evidence type="ECO:0000256" key="6">
    <source>
        <dbReference type="ARBA" id="ARBA00023288"/>
    </source>
</evidence>
<dbReference type="GeneID" id="106465868"/>
<accession>A0ABM1T0X8</accession>
<organism evidence="9 11">
    <name type="scientific">Limulus polyphemus</name>
    <name type="common">Atlantic horseshoe crab</name>
    <dbReference type="NCBI Taxonomy" id="6850"/>
    <lineage>
        <taxon>Eukaryota</taxon>
        <taxon>Metazoa</taxon>
        <taxon>Ecdysozoa</taxon>
        <taxon>Arthropoda</taxon>
        <taxon>Chelicerata</taxon>
        <taxon>Merostomata</taxon>
        <taxon>Xiphosura</taxon>
        <taxon>Limulidae</taxon>
        <taxon>Limulus</taxon>
    </lineage>
</organism>
<gene>
    <name evidence="10 11" type="primary">LOC106465868</name>
</gene>
<name>A0ABM1T0X8_LIMPO</name>
<evidence type="ECO:0000256" key="3">
    <source>
        <dbReference type="ARBA" id="ARBA00022481"/>
    </source>
</evidence>
<dbReference type="InterPro" id="IPR005225">
    <property type="entry name" value="Small_GTP-bd"/>
</dbReference>
<evidence type="ECO:0000256" key="4">
    <source>
        <dbReference type="ARBA" id="ARBA00023134"/>
    </source>
</evidence>
<dbReference type="PROSITE" id="PS51419">
    <property type="entry name" value="RAB"/>
    <property type="match status" value="1"/>
</dbReference>
<evidence type="ECO:0000256" key="5">
    <source>
        <dbReference type="ARBA" id="ARBA00023136"/>
    </source>
</evidence>
<comment type="subcellular location">
    <subcellularLocation>
        <location evidence="1">Cell membrane</location>
        <topology evidence="1">Lipid-anchor</topology>
    </subcellularLocation>
</comment>
<dbReference type="Proteomes" id="UP000694941">
    <property type="component" value="Unplaced"/>
</dbReference>
<keyword evidence="3" id="KW-0488">Methylation</keyword>
<evidence type="ECO:0000313" key="9">
    <source>
        <dbReference type="Proteomes" id="UP000694941"/>
    </source>
</evidence>
<dbReference type="SMART" id="SM00175">
    <property type="entry name" value="RAB"/>
    <property type="match status" value="1"/>
</dbReference>
<keyword evidence="5" id="KW-0472">Membrane</keyword>
<keyword evidence="2" id="KW-1003">Cell membrane</keyword>
<feature type="region of interest" description="Disordered" evidence="8">
    <location>
        <begin position="206"/>
        <end position="225"/>
    </location>
</feature>
<sequence>MEICPKIGSGKLASTSETEPVKTHFVLVILGATRVGKTAIIQQFLHASFPADYKATVEEFHRSRYDMKDFVLTLDILDTSGTYEFPAMKRLAMNAGDAFVLVYSIDDAQSFEEMCRERELIHKERPIDVPMAVVGNKCDLEEYRAVKKELAESIVTIDWGSTFIEASAKNNTNIIQIFNELLTHAYAPGVLSISLEQRRQSLPCCSVSPKEKRDSTPKRHSCVVS</sequence>
<evidence type="ECO:0000313" key="11">
    <source>
        <dbReference type="RefSeq" id="XP_022249534.1"/>
    </source>
</evidence>
<evidence type="ECO:0000256" key="2">
    <source>
        <dbReference type="ARBA" id="ARBA00022475"/>
    </source>
</evidence>
<dbReference type="Gene3D" id="3.40.50.300">
    <property type="entry name" value="P-loop containing nucleotide triphosphate hydrolases"/>
    <property type="match status" value="1"/>
</dbReference>
<keyword evidence="6" id="KW-0449">Lipoprotein</keyword>
<evidence type="ECO:0000256" key="7">
    <source>
        <dbReference type="ARBA" id="ARBA00038061"/>
    </source>
</evidence>
<reference evidence="10 11" key="1">
    <citation type="submission" date="2025-05" db="UniProtKB">
        <authorList>
            <consortium name="RefSeq"/>
        </authorList>
    </citation>
    <scope>IDENTIFICATION</scope>
    <source>
        <tissue evidence="10 11">Muscle</tissue>
    </source>
</reference>
<dbReference type="InterPro" id="IPR001806">
    <property type="entry name" value="Small_GTPase"/>
</dbReference>
<dbReference type="NCBIfam" id="TIGR00231">
    <property type="entry name" value="small_GTP"/>
    <property type="match status" value="1"/>
</dbReference>
<dbReference type="SMART" id="SM00173">
    <property type="entry name" value="RAS"/>
    <property type="match status" value="1"/>
</dbReference>
<dbReference type="InterPro" id="IPR052236">
    <property type="entry name" value="Small_GTPase_RasD"/>
</dbReference>
<protein>
    <submittedName>
        <fullName evidence="10 11">Ras-related protein Rap-1-like</fullName>
    </submittedName>
</protein>
<dbReference type="PANTHER" id="PTHR46149">
    <property type="entry name" value="MIP08469P"/>
    <property type="match status" value="1"/>
</dbReference>
<dbReference type="Pfam" id="PF00071">
    <property type="entry name" value="Ras"/>
    <property type="match status" value="1"/>
</dbReference>
<dbReference type="PRINTS" id="PR00449">
    <property type="entry name" value="RASTRNSFRMNG"/>
</dbReference>
<keyword evidence="9" id="KW-1185">Reference proteome</keyword>
<dbReference type="RefSeq" id="XP_022249534.1">
    <property type="nucleotide sequence ID" value="XM_022393826.1"/>
</dbReference>
<evidence type="ECO:0000256" key="1">
    <source>
        <dbReference type="ARBA" id="ARBA00004193"/>
    </source>
</evidence>
<keyword evidence="4" id="KW-0342">GTP-binding</keyword>
<dbReference type="InterPro" id="IPR027417">
    <property type="entry name" value="P-loop_NTPase"/>
</dbReference>
<dbReference type="PANTHER" id="PTHR46149:SF7">
    <property type="entry name" value="GTP-BINDING PROTEIN DI-RAS2"/>
    <property type="match status" value="1"/>
</dbReference>
<proteinExistence type="inferred from homology"/>
<dbReference type="SUPFAM" id="SSF52540">
    <property type="entry name" value="P-loop containing nucleoside triphosphate hydrolases"/>
    <property type="match status" value="1"/>
</dbReference>
<comment type="similarity">
    <text evidence="7">Belongs to the small GTPase superfamily. RasD family.</text>
</comment>
<keyword evidence="4" id="KW-0547">Nucleotide-binding</keyword>
<dbReference type="SMART" id="SM00174">
    <property type="entry name" value="RHO"/>
    <property type="match status" value="1"/>
</dbReference>
<dbReference type="RefSeq" id="XP_022249533.1">
    <property type="nucleotide sequence ID" value="XM_022393825.1"/>
</dbReference>
<evidence type="ECO:0000313" key="10">
    <source>
        <dbReference type="RefSeq" id="XP_022249533.1"/>
    </source>
</evidence>
<dbReference type="PROSITE" id="PS51421">
    <property type="entry name" value="RAS"/>
    <property type="match status" value="1"/>
</dbReference>